<sequence>MLSIKNYTPTFYEDTNKFIEEYKDKLGSLIGRKIDEIWTVHNALDGLFWADCPVIISIEGERLEFCSFRDSELAVTWNEIALEEKLDWYGSSELNLEWRKNAIEKIHHIIGQPIKKMEVIEMRVDSNEKSPWLLGLGFVVEKGFLAIFNAHDETGFSHSRNEQHLYKEI</sequence>
<organism evidence="1 2">
    <name type="scientific">Halalkalibacter hemicellulosilyticusJCM 9152</name>
    <dbReference type="NCBI Taxonomy" id="1236971"/>
    <lineage>
        <taxon>Bacteria</taxon>
        <taxon>Bacillati</taxon>
        <taxon>Bacillota</taxon>
        <taxon>Bacilli</taxon>
        <taxon>Bacillales</taxon>
        <taxon>Bacillaceae</taxon>
        <taxon>Halalkalibacter</taxon>
    </lineage>
</organism>
<dbReference type="EMBL" id="BAUU01000004">
    <property type="protein sequence ID" value="GAE29325.1"/>
    <property type="molecule type" value="Genomic_DNA"/>
</dbReference>
<dbReference type="RefSeq" id="WP_035340798.1">
    <property type="nucleotide sequence ID" value="NZ_BAUU01000004.1"/>
</dbReference>
<evidence type="ECO:0000313" key="2">
    <source>
        <dbReference type="Proteomes" id="UP000018895"/>
    </source>
</evidence>
<comment type="caution">
    <text evidence="1">The sequence shown here is derived from an EMBL/GenBank/DDBJ whole genome shotgun (WGS) entry which is preliminary data.</text>
</comment>
<name>W4QBD5_9BACI</name>
<reference evidence="1" key="1">
    <citation type="journal article" date="2014" name="Genome Announc.">
        <title>Draft Genome Sequences of Three Alkaliphilic Bacillus Strains, Bacillus wakoensis JCM 9140T, Bacillus akibai JCM 9157T, and Bacillus hemicellulosilyticus JCM 9152T.</title>
        <authorList>
            <person name="Yuki M."/>
            <person name="Oshima K."/>
            <person name="Suda W."/>
            <person name="Oshida Y."/>
            <person name="Kitamura K."/>
            <person name="Iida T."/>
            <person name="Hattori M."/>
            <person name="Ohkuma M."/>
        </authorList>
    </citation>
    <scope>NUCLEOTIDE SEQUENCE [LARGE SCALE GENOMIC DNA]</scope>
    <source>
        <strain evidence="1">JCM 9152</strain>
    </source>
</reference>
<dbReference type="AlphaFoldDB" id="W4QBD5"/>
<gene>
    <name evidence="1" type="ORF">JCM9152_675</name>
</gene>
<keyword evidence="2" id="KW-1185">Reference proteome</keyword>
<accession>W4QBD5</accession>
<dbReference type="OrthoDB" id="3288608at2"/>
<dbReference type="STRING" id="1236971.JCM9152_675"/>
<protein>
    <submittedName>
        <fullName evidence="1">Uncharacterized protein</fullName>
    </submittedName>
</protein>
<proteinExistence type="predicted"/>
<dbReference type="Proteomes" id="UP000018895">
    <property type="component" value="Unassembled WGS sequence"/>
</dbReference>
<evidence type="ECO:0000313" key="1">
    <source>
        <dbReference type="EMBL" id="GAE29325.1"/>
    </source>
</evidence>